<feature type="compositionally biased region" description="Basic and acidic residues" evidence="1">
    <location>
        <begin position="256"/>
        <end position="274"/>
    </location>
</feature>
<dbReference type="Pfam" id="PF19343">
    <property type="entry name" value="HAM1_N"/>
    <property type="match status" value="1"/>
</dbReference>
<dbReference type="Pfam" id="PF14613">
    <property type="entry name" value="HAM1_C"/>
    <property type="match status" value="1"/>
</dbReference>
<dbReference type="STRING" id="150374.A0A0M9VRT3"/>
<organism evidence="4 5">
    <name type="scientific">Escovopsis weberi</name>
    <dbReference type="NCBI Taxonomy" id="150374"/>
    <lineage>
        <taxon>Eukaryota</taxon>
        <taxon>Fungi</taxon>
        <taxon>Dikarya</taxon>
        <taxon>Ascomycota</taxon>
        <taxon>Pezizomycotina</taxon>
        <taxon>Sordariomycetes</taxon>
        <taxon>Hypocreomycetidae</taxon>
        <taxon>Hypocreales</taxon>
        <taxon>Hypocreaceae</taxon>
        <taxon>Escovopsis</taxon>
    </lineage>
</organism>
<feature type="domain" description="HAM1-like N-terminal" evidence="3">
    <location>
        <begin position="2"/>
        <end position="613"/>
    </location>
</feature>
<gene>
    <name evidence="4" type="ORF">ESCO_004645</name>
</gene>
<keyword evidence="5" id="KW-1185">Reference proteome</keyword>
<dbReference type="EMBL" id="LGSR01000029">
    <property type="protein sequence ID" value="KOS16962.1"/>
    <property type="molecule type" value="Genomic_DNA"/>
</dbReference>
<feature type="region of interest" description="Disordered" evidence="1">
    <location>
        <begin position="776"/>
        <end position="827"/>
    </location>
</feature>
<feature type="domain" description="HAM1-like C-terminal" evidence="2">
    <location>
        <begin position="628"/>
        <end position="785"/>
    </location>
</feature>
<evidence type="ECO:0000313" key="5">
    <source>
        <dbReference type="Proteomes" id="UP000053831"/>
    </source>
</evidence>
<dbReference type="OrthoDB" id="19394at2759"/>
<reference evidence="4 5" key="1">
    <citation type="submission" date="2015-07" db="EMBL/GenBank/DDBJ databases">
        <title>The genome of the fungus Escovopsis weberi, a specialized disease agent of ant agriculture.</title>
        <authorList>
            <person name="de Man T.J."/>
            <person name="Stajich J.E."/>
            <person name="Kubicek C.P."/>
            <person name="Chenthamara K."/>
            <person name="Atanasova L."/>
            <person name="Druzhinina I.S."/>
            <person name="Birnbaum S."/>
            <person name="Barribeau S.M."/>
            <person name="Teiling C."/>
            <person name="Suen G."/>
            <person name="Currie C."/>
            <person name="Gerardo N.M."/>
        </authorList>
    </citation>
    <scope>NUCLEOTIDE SEQUENCE [LARGE SCALE GENOMIC DNA]</scope>
</reference>
<dbReference type="InterPro" id="IPR045967">
    <property type="entry name" value="HAM1-like_N"/>
</dbReference>
<dbReference type="PANTHER" id="PTHR31138:SF1">
    <property type="entry name" value="PDZ DOMAIN-CONTAINING PROTEIN"/>
    <property type="match status" value="1"/>
</dbReference>
<feature type="region of interest" description="Disordered" evidence="1">
    <location>
        <begin position="223"/>
        <end position="274"/>
    </location>
</feature>
<name>A0A0M9VRT3_ESCWE</name>
<evidence type="ECO:0000259" key="3">
    <source>
        <dbReference type="Pfam" id="PF19343"/>
    </source>
</evidence>
<proteinExistence type="predicted"/>
<feature type="compositionally biased region" description="Basic and acidic residues" evidence="1">
    <location>
        <begin position="788"/>
        <end position="801"/>
    </location>
</feature>
<dbReference type="Proteomes" id="UP000053831">
    <property type="component" value="Unassembled WGS sequence"/>
</dbReference>
<sequence>MATPDVNKPSDNAVKEADINRKLQLYGIYHAFKHGKTPSNDQIDIALNSLLESRAMNRPSNKLSADGKLLVRDTREVVNLAKQLILSKNNGNLIQDFIWQTTQFDTKLGPGPEAPVTKDAVKRDSDEALEGLRTLGTLLITNGQFRKLLSDATVLLRDMIGDGAANAADIIRPSEEKLGQIDDAAPDNTWYEKPDLSKEGLRTQMKGMYKGDVKEDAKDVAKSAGGAAASERDKNDSGRVGQAAAGTAKARQKAHQKLDEKLDQETREKAKERAEEFRRKAREYLKKKMPQERRDQVVFRLKKMILECQQHAEYSQAIQTLLRLAEEYASHGRSYTKGSADSAKGIRTGLAAAEDDLRTLVERFANGTSTEDLWHSIDQIYKDADNDEELRGWFKETNNYIRKCLLDQGYILDDESTEELHRIQDHGRYLLREKYRGHTNRVIDETKFIVDQFDQDPLNHAFGVAVQKLFMDLGNDERGKPTFKPHLVKDVTEVILPAVMEDVAYIPIPRIEYSDRQMEAVIENLVLESDNFMPNVLEVSSDNFYRFGRKKTASRHKNSFDIKVTGIQMDLRDVSYYFNRKSGFPTIKDTGIMDILLPGEGFSFRMRVSTPDPNDEHKVFKVDKVIADMKGLKIKFKKTQHKVLMAVFKPIALSLVRPVLKKVVEKMIVEQCNELDKFLYEVQKEAGEALEEAREDPTKATNFYQRYYNAMQKKMLKGQKKKEEVTSDKKVNVAMTKEESILPNIHLPGGVSSKATEYRELALKGERWESPVFSIGSAHKSSNIPKVPRIERKPHTDADLKHGKKGSKKKSSETDDARANASGSSAH</sequence>
<dbReference type="Gene3D" id="3.15.10.10">
    <property type="entry name" value="Bactericidal permeability-increasing protein, domain 1"/>
    <property type="match status" value="1"/>
</dbReference>
<dbReference type="AlphaFoldDB" id="A0A0M9VRT3"/>
<dbReference type="InterPro" id="IPR027842">
    <property type="entry name" value="HAM1-like_C"/>
</dbReference>
<comment type="caution">
    <text evidence="4">The sequence shown here is derived from an EMBL/GenBank/DDBJ whole genome shotgun (WGS) entry which is preliminary data.</text>
</comment>
<evidence type="ECO:0000256" key="1">
    <source>
        <dbReference type="SAM" id="MobiDB-lite"/>
    </source>
</evidence>
<protein>
    <submittedName>
        <fullName evidence="4">Uncharacterized protein</fullName>
    </submittedName>
</protein>
<accession>A0A0M9VRT3</accession>
<dbReference type="PANTHER" id="PTHR31138">
    <property type="entry name" value="CHROMOSOME 19, WHOLE GENOME SHOTGUN SEQUENCE"/>
    <property type="match status" value="1"/>
</dbReference>
<evidence type="ECO:0000313" key="4">
    <source>
        <dbReference type="EMBL" id="KOS16962.1"/>
    </source>
</evidence>
<evidence type="ECO:0000259" key="2">
    <source>
        <dbReference type="Pfam" id="PF14613"/>
    </source>
</evidence>